<sequence>MYILRNKNDTNKFIFSDILLNEWDEYYSITIDNEYSTDYVYKKFIIYKNNIIQEHERAILSESTCDEEKLENLSILKNNPPIYIIDNIYIIFDKLVKKNIIRYIFYYFNPLV</sequence>
<proteinExistence type="predicted"/>
<protein>
    <submittedName>
        <fullName evidence="1">Uncharacterized protein</fullName>
    </submittedName>
</protein>
<dbReference type="GeneID" id="15613971"/>
<reference evidence="1" key="1">
    <citation type="journal article" date="2013" name="J. Virol.">
        <title>New Insights into the Evolution of Entomopoxvirinae from the Complete Genome Sequences of Four Entomopoxviruses Infecting Adoxophyes honmai, Choristoneura biennis, Choristoneura rosaceana, and Mythimna separata.</title>
        <authorList>
            <person name="Theze J."/>
            <person name="Takatsuka J."/>
            <person name="Li Z."/>
            <person name="Gallais J."/>
            <person name="Doucet D."/>
            <person name="Arif B."/>
            <person name="Nakai M."/>
            <person name="Herniou E.A."/>
        </authorList>
    </citation>
    <scope>NUCLEOTIDE SEQUENCE</scope>
    <source>
        <strain evidence="1">Tokyo</strain>
    </source>
</reference>
<accession>A0A916NWP0</accession>
<dbReference type="Proteomes" id="UP000792575">
    <property type="component" value="Genome"/>
</dbReference>
<gene>
    <name evidence="1" type="ORF">AHEV_042</name>
</gene>
<dbReference type="RefSeq" id="YP_008003865.1">
    <property type="nucleotide sequence ID" value="NC_021247.1"/>
</dbReference>
<evidence type="ECO:0000313" key="2">
    <source>
        <dbReference type="Proteomes" id="UP000792575"/>
    </source>
</evidence>
<evidence type="ECO:0000313" key="1">
    <source>
        <dbReference type="EMBL" id="CCU55363.1"/>
    </source>
</evidence>
<dbReference type="EMBL" id="HF679131">
    <property type="protein sequence ID" value="CCU55363.1"/>
    <property type="molecule type" value="Genomic_DNA"/>
</dbReference>
<keyword evidence="2" id="KW-1185">Reference proteome</keyword>
<dbReference type="KEGG" id="vg:15613971"/>
<organism evidence="1 2">
    <name type="scientific">Adoxophyes honmai entomopoxvirus 'L'</name>
    <dbReference type="NCBI Taxonomy" id="1293540"/>
    <lineage>
        <taxon>Viruses</taxon>
        <taxon>Varidnaviria</taxon>
        <taxon>Bamfordvirae</taxon>
        <taxon>Nucleocytoviricota</taxon>
        <taxon>Pokkesviricetes</taxon>
        <taxon>Chitovirales</taxon>
        <taxon>Poxviridae</taxon>
        <taxon>Entomopoxvirinae</taxon>
        <taxon>Betaentomopoxvirus</taxon>
        <taxon>Betaentomopoxvirus ahonmai</taxon>
    </lineage>
</organism>
<name>A0A916NWP0_9POXV</name>